<name>A0AAV4B4W5_9GAST</name>
<dbReference type="InterPro" id="IPR043502">
    <property type="entry name" value="DNA/RNA_pol_sf"/>
</dbReference>
<keyword evidence="2" id="KW-0540">Nuclease</keyword>
<dbReference type="InterPro" id="IPR000477">
    <property type="entry name" value="RT_dom"/>
</dbReference>
<protein>
    <submittedName>
        <fullName evidence="2">Endonuclease-reverse transcriptase</fullName>
    </submittedName>
</protein>
<evidence type="ECO:0000313" key="3">
    <source>
        <dbReference type="Proteomes" id="UP000735302"/>
    </source>
</evidence>
<keyword evidence="2" id="KW-0378">Hydrolase</keyword>
<dbReference type="CDD" id="cd01650">
    <property type="entry name" value="RT_nLTR_like"/>
    <property type="match status" value="1"/>
</dbReference>
<dbReference type="PANTHER" id="PTHR47027:SF8">
    <property type="entry name" value="RIBONUCLEASE H"/>
    <property type="match status" value="1"/>
</dbReference>
<reference evidence="2 3" key="1">
    <citation type="journal article" date="2021" name="Elife">
        <title>Chloroplast acquisition without the gene transfer in kleptoplastic sea slugs, Plakobranchus ocellatus.</title>
        <authorList>
            <person name="Maeda T."/>
            <person name="Takahashi S."/>
            <person name="Yoshida T."/>
            <person name="Shimamura S."/>
            <person name="Takaki Y."/>
            <person name="Nagai Y."/>
            <person name="Toyoda A."/>
            <person name="Suzuki Y."/>
            <person name="Arimoto A."/>
            <person name="Ishii H."/>
            <person name="Satoh N."/>
            <person name="Nishiyama T."/>
            <person name="Hasebe M."/>
            <person name="Maruyama T."/>
            <person name="Minagawa J."/>
            <person name="Obokata J."/>
            <person name="Shigenobu S."/>
        </authorList>
    </citation>
    <scope>NUCLEOTIDE SEQUENCE [LARGE SCALE GENOMIC DNA]</scope>
</reference>
<dbReference type="SUPFAM" id="SSF56672">
    <property type="entry name" value="DNA/RNA polymerases"/>
    <property type="match status" value="1"/>
</dbReference>
<keyword evidence="3" id="KW-1185">Reference proteome</keyword>
<dbReference type="Pfam" id="PF00078">
    <property type="entry name" value="RVT_1"/>
    <property type="match status" value="1"/>
</dbReference>
<evidence type="ECO:0000259" key="1">
    <source>
        <dbReference type="PROSITE" id="PS50878"/>
    </source>
</evidence>
<gene>
    <name evidence="2" type="ORF">PoB_004116500</name>
</gene>
<dbReference type="GO" id="GO:0004519">
    <property type="term" value="F:endonuclease activity"/>
    <property type="evidence" value="ECO:0007669"/>
    <property type="project" value="UniProtKB-KW"/>
</dbReference>
<proteinExistence type="predicted"/>
<sequence length="499" mass="57215">MEERRKSKNVDAKYKDLNRNIKIKCNAAKEEWINQQCQEIEQKLNIDSKFMHAQIKDVSGKKIKCSSPGCIKSKDGTMLMEKKEILNRWSEYVEDLFKDDRCEKPKIKKNIEGPTILEEEVEAAIKKMKNRKATGPDNIPVEIIKALDNLGIDLTTKLLNAIYDSGTIPEDFGKSVFIVLPKTPGATECELHRTISLMSDFTKILLRVLIHRLCKSIRLEISPKQFGFMPDKGTRNAIFTLSMLMESIEMLKDLHLCFIDYSKAFDKVRHVELFHILEKLDIDLRVIRNLYWDQTASVRIEGEHSDFKLIKRGVRQGCVMSPGLFNLYSEIILRNLDVISGLKINGENLNNLKYADNTVLIAESGKQLQKLLDTVVLESKRMGLSLNVKKTECMVISKKSSNPKCNLVSKGEKIKQVTKFKYLGYLITSDGRCTSVISKRIAMAKDTFQKMKPILANRNISMTTKIRVIKTYVWSVLLYGSECWTINKEIEKKLEAVEM</sequence>
<keyword evidence="2" id="KW-0255">Endonuclease</keyword>
<dbReference type="PANTHER" id="PTHR47027">
    <property type="entry name" value="REVERSE TRANSCRIPTASE DOMAIN-CONTAINING PROTEIN"/>
    <property type="match status" value="1"/>
</dbReference>
<evidence type="ECO:0000313" key="2">
    <source>
        <dbReference type="EMBL" id="GFO14660.1"/>
    </source>
</evidence>
<dbReference type="Proteomes" id="UP000735302">
    <property type="component" value="Unassembled WGS sequence"/>
</dbReference>
<organism evidence="2 3">
    <name type="scientific">Plakobranchus ocellatus</name>
    <dbReference type="NCBI Taxonomy" id="259542"/>
    <lineage>
        <taxon>Eukaryota</taxon>
        <taxon>Metazoa</taxon>
        <taxon>Spiralia</taxon>
        <taxon>Lophotrochozoa</taxon>
        <taxon>Mollusca</taxon>
        <taxon>Gastropoda</taxon>
        <taxon>Heterobranchia</taxon>
        <taxon>Euthyneura</taxon>
        <taxon>Panpulmonata</taxon>
        <taxon>Sacoglossa</taxon>
        <taxon>Placobranchoidea</taxon>
        <taxon>Plakobranchidae</taxon>
        <taxon>Plakobranchus</taxon>
    </lineage>
</organism>
<feature type="domain" description="Reverse transcriptase" evidence="1">
    <location>
        <begin position="161"/>
        <end position="427"/>
    </location>
</feature>
<accession>A0AAV4B4W5</accession>
<dbReference type="PROSITE" id="PS50878">
    <property type="entry name" value="RT_POL"/>
    <property type="match status" value="1"/>
</dbReference>
<dbReference type="AlphaFoldDB" id="A0AAV4B4W5"/>
<comment type="caution">
    <text evidence="2">The sequence shown here is derived from an EMBL/GenBank/DDBJ whole genome shotgun (WGS) entry which is preliminary data.</text>
</comment>
<dbReference type="EMBL" id="BLXT01004580">
    <property type="protein sequence ID" value="GFO14660.1"/>
    <property type="molecule type" value="Genomic_DNA"/>
</dbReference>